<dbReference type="PANTHER" id="PTHR36220:SF1">
    <property type="entry name" value="GAMMA TUBULIN COMPLEX COMPONENT C-TERMINAL DOMAIN-CONTAINING PROTEIN"/>
    <property type="match status" value="1"/>
</dbReference>
<dbReference type="InterPro" id="IPR013519">
    <property type="entry name" value="Int_alpha_beta-p"/>
</dbReference>
<comment type="caution">
    <text evidence="4">The sequence shown here is derived from an EMBL/GenBank/DDBJ whole genome shotgun (WGS) entry which is preliminary data.</text>
</comment>
<accession>A0A7Z0SF19</accession>
<dbReference type="InterPro" id="IPR011043">
    <property type="entry name" value="Gal_Oxase/kelch_b-propeller"/>
</dbReference>
<keyword evidence="2" id="KW-0677">Repeat</keyword>
<dbReference type="AlphaFoldDB" id="A0A7Z0SF19"/>
<dbReference type="SMART" id="SM00191">
    <property type="entry name" value="Int_alpha"/>
    <property type="match status" value="2"/>
</dbReference>
<proteinExistence type="predicted"/>
<gene>
    <name evidence="4" type="ORF">H0A75_04205</name>
</gene>
<reference evidence="4 5" key="1">
    <citation type="submission" date="2020-05" db="EMBL/GenBank/DDBJ databases">
        <title>Horizontal transmission and recombination maintain forever young bacterial symbiont genomes.</title>
        <authorList>
            <person name="Russell S.L."/>
            <person name="Pepper-Tunick E."/>
            <person name="Svedberg J."/>
            <person name="Byrne A."/>
            <person name="Ruelas Castillo J."/>
            <person name="Vollmers C."/>
            <person name="Beinart R.A."/>
            <person name="Corbett-Detig R."/>
        </authorList>
    </citation>
    <scope>NUCLEOTIDE SEQUENCE [LARGE SCALE GENOMIC DNA]</scope>
    <source>
        <strain evidence="4">4727-3</strain>
    </source>
</reference>
<name>A0A7Z0SF19_9GAMM</name>
<evidence type="ECO:0000256" key="1">
    <source>
        <dbReference type="ARBA" id="ARBA00022729"/>
    </source>
</evidence>
<sequence length="427" mass="46890">MALADNSSSTGSVYLYDAQEDWRLITEFNSASNTDNFGQNIILQNNILIISADRDDQGAGAVYIFERLSPASPEPWQKTAKITAPDKSTGTRFGGAIAWVDNVLYIGAPEHDQGKVYIFQRDSESGQWLFQESMVPDDPQALAFGSSIAQDGEFLIVGAPYTDANDNLEPETKSRKTAHSTRQGRFAISKGDTVDPGLESGAIFVYQRTQGVWQQTARLGASNRETGDHLGTQIVIEGDTIVASLKQKDVFDFLRGGALYIYKKAGNDWLEHAALFPEENNVGANFGNSFTLLDKHILVGANKIHFNGFNSGQAYLYAQNSSGIWELKYQQHNAEIKGHDQFGLGVALGQEYMLAASKNAVFVFQDTPVNYHPAAFYPASNTLQLNEVSVNGLGVLRADFHLTQQEGEFILTLKIRKAGPLVMIFSP</sequence>
<dbReference type="PANTHER" id="PTHR36220">
    <property type="entry name" value="UNNAMED PRODUCT"/>
    <property type="match status" value="1"/>
</dbReference>
<dbReference type="Gene3D" id="2.130.10.130">
    <property type="entry name" value="Integrin alpha, N-terminal"/>
    <property type="match status" value="2"/>
</dbReference>
<dbReference type="Pfam" id="PF14312">
    <property type="entry name" value="FG-GAP_2"/>
    <property type="match status" value="2"/>
</dbReference>
<dbReference type="InterPro" id="IPR028994">
    <property type="entry name" value="Integrin_alpha_N"/>
</dbReference>
<keyword evidence="1" id="KW-0732">Signal</keyword>
<protein>
    <submittedName>
        <fullName evidence="4">Uncharacterized protein</fullName>
    </submittedName>
</protein>
<dbReference type="SUPFAM" id="SSF50965">
    <property type="entry name" value="Galactose oxidase, central domain"/>
    <property type="match status" value="1"/>
</dbReference>
<evidence type="ECO:0000313" key="4">
    <source>
        <dbReference type="EMBL" id="NYT46930.1"/>
    </source>
</evidence>
<organism evidence="4 5">
    <name type="scientific">Candidatus Methanofishera endochildressiae</name>
    <dbReference type="NCBI Taxonomy" id="2738884"/>
    <lineage>
        <taxon>Bacteria</taxon>
        <taxon>Pseudomonadati</taxon>
        <taxon>Pseudomonadota</taxon>
        <taxon>Gammaproteobacteria</taxon>
        <taxon>Candidatus Methanofishera</taxon>
    </lineage>
</organism>
<dbReference type="EMBL" id="JACCHS010000058">
    <property type="protein sequence ID" value="NYT46930.1"/>
    <property type="molecule type" value="Genomic_DNA"/>
</dbReference>
<evidence type="ECO:0000313" key="5">
    <source>
        <dbReference type="Proteomes" id="UP000537890"/>
    </source>
</evidence>
<dbReference type="InterPro" id="IPR013517">
    <property type="entry name" value="FG-GAP"/>
</dbReference>
<keyword evidence="3" id="KW-0325">Glycoprotein</keyword>
<evidence type="ECO:0000256" key="2">
    <source>
        <dbReference type="ARBA" id="ARBA00022737"/>
    </source>
</evidence>
<dbReference type="Proteomes" id="UP000537890">
    <property type="component" value="Unassembled WGS sequence"/>
</dbReference>
<evidence type="ECO:0000256" key="3">
    <source>
        <dbReference type="ARBA" id="ARBA00023180"/>
    </source>
</evidence>